<dbReference type="InterPro" id="IPR050204">
    <property type="entry name" value="AraC_XylS_family_regulators"/>
</dbReference>
<keyword evidence="6" id="KW-1185">Reference proteome</keyword>
<feature type="domain" description="HTH araC/xylS-type" evidence="4">
    <location>
        <begin position="149"/>
        <end position="221"/>
    </location>
</feature>
<reference evidence="6" key="1">
    <citation type="journal article" date="2019" name="Int. J. Syst. Evol. Microbiol.">
        <title>The Global Catalogue of Microorganisms (GCM) 10K type strain sequencing project: providing services to taxonomists for standard genome sequencing and annotation.</title>
        <authorList>
            <consortium name="The Broad Institute Genomics Platform"/>
            <consortium name="The Broad Institute Genome Sequencing Center for Infectious Disease"/>
            <person name="Wu L."/>
            <person name="Ma J."/>
        </authorList>
    </citation>
    <scope>NUCLEOTIDE SEQUENCE [LARGE SCALE GENOMIC DNA]</scope>
    <source>
        <strain evidence="6">JCM 11117</strain>
    </source>
</reference>
<protein>
    <submittedName>
        <fullName evidence="5">Helix-turn-helix domain-containing protein</fullName>
    </submittedName>
</protein>
<evidence type="ECO:0000256" key="1">
    <source>
        <dbReference type="ARBA" id="ARBA00023015"/>
    </source>
</evidence>
<dbReference type="PANTHER" id="PTHR46796">
    <property type="entry name" value="HTH-TYPE TRANSCRIPTIONAL ACTIVATOR RHAS-RELATED"/>
    <property type="match status" value="1"/>
</dbReference>
<dbReference type="SMART" id="SM00342">
    <property type="entry name" value="HTH_ARAC"/>
    <property type="match status" value="1"/>
</dbReference>
<dbReference type="PROSITE" id="PS01124">
    <property type="entry name" value="HTH_ARAC_FAMILY_2"/>
    <property type="match status" value="1"/>
</dbReference>
<gene>
    <name evidence="5" type="ORF">GCM10009559_65340</name>
</gene>
<evidence type="ECO:0000313" key="5">
    <source>
        <dbReference type="EMBL" id="GAA0899972.1"/>
    </source>
</evidence>
<dbReference type="Pfam" id="PF12833">
    <property type="entry name" value="HTH_18"/>
    <property type="match status" value="1"/>
</dbReference>
<dbReference type="Gene3D" id="1.10.10.60">
    <property type="entry name" value="Homeodomain-like"/>
    <property type="match status" value="1"/>
</dbReference>
<sequence>MALDIEYRSSPSPWVEGVWRSRSTDVATMTAVASPRWSLVLWEQASRAFGAVQGPGSRAAGAPVPEDATFFGIDFALGATMPRLPVGGLVDGSAELPVVTRRSFWLDGSAWHRPGWDDAEEFVGRLVREGVLARDPLVADVVRGAQPDLSPRSVQRRFVASTGLTPGTVRQIERARHAAVLLRHGVAIADVVHGLGYYDQPHLARSLSRFIGRTATSLRTGAGDEPLSLLYKT</sequence>
<comment type="caution">
    <text evidence="5">The sequence shown here is derived from an EMBL/GenBank/DDBJ whole genome shotgun (WGS) entry which is preliminary data.</text>
</comment>
<evidence type="ECO:0000256" key="2">
    <source>
        <dbReference type="ARBA" id="ARBA00023125"/>
    </source>
</evidence>
<keyword evidence="3" id="KW-0804">Transcription</keyword>
<dbReference type="RefSeq" id="WP_343945572.1">
    <property type="nucleotide sequence ID" value="NZ_BAAAHP010000214.1"/>
</dbReference>
<keyword evidence="2" id="KW-0238">DNA-binding</keyword>
<evidence type="ECO:0000256" key="3">
    <source>
        <dbReference type="ARBA" id="ARBA00023163"/>
    </source>
</evidence>
<evidence type="ECO:0000259" key="4">
    <source>
        <dbReference type="PROSITE" id="PS01124"/>
    </source>
</evidence>
<accession>A0ABP3YN58</accession>
<name>A0ABP3YN58_9PSEU</name>
<evidence type="ECO:0000313" key="6">
    <source>
        <dbReference type="Proteomes" id="UP001499967"/>
    </source>
</evidence>
<organism evidence="5 6">
    <name type="scientific">Pseudonocardia zijingensis</name>
    <dbReference type="NCBI Taxonomy" id="153376"/>
    <lineage>
        <taxon>Bacteria</taxon>
        <taxon>Bacillati</taxon>
        <taxon>Actinomycetota</taxon>
        <taxon>Actinomycetes</taxon>
        <taxon>Pseudonocardiales</taxon>
        <taxon>Pseudonocardiaceae</taxon>
        <taxon>Pseudonocardia</taxon>
    </lineage>
</organism>
<dbReference type="InterPro" id="IPR018060">
    <property type="entry name" value="HTH_AraC"/>
</dbReference>
<proteinExistence type="predicted"/>
<keyword evidence="1" id="KW-0805">Transcription regulation</keyword>
<dbReference type="Proteomes" id="UP001499967">
    <property type="component" value="Unassembled WGS sequence"/>
</dbReference>
<dbReference type="EMBL" id="BAAAHP010000214">
    <property type="protein sequence ID" value="GAA0899972.1"/>
    <property type="molecule type" value="Genomic_DNA"/>
</dbReference>